<dbReference type="WBParaSite" id="SSLN_0000146001-mRNA-1">
    <property type="protein sequence ID" value="SSLN_0000146001-mRNA-1"/>
    <property type="gene ID" value="SSLN_0000146001"/>
</dbReference>
<proteinExistence type="predicted"/>
<evidence type="ECO:0000313" key="3">
    <source>
        <dbReference type="Proteomes" id="UP000275846"/>
    </source>
</evidence>
<gene>
    <name evidence="2" type="ORF">SSLN_LOCUS1406</name>
</gene>
<dbReference type="EMBL" id="UYSU01002939">
    <property type="protein sequence ID" value="VDL87680.1"/>
    <property type="molecule type" value="Genomic_DNA"/>
</dbReference>
<name>A0A183SB08_SCHSO</name>
<feature type="compositionally biased region" description="Acidic residues" evidence="1">
    <location>
        <begin position="89"/>
        <end position="111"/>
    </location>
</feature>
<evidence type="ECO:0000256" key="1">
    <source>
        <dbReference type="SAM" id="MobiDB-lite"/>
    </source>
</evidence>
<reference evidence="2 3" key="2">
    <citation type="submission" date="2018-11" db="EMBL/GenBank/DDBJ databases">
        <authorList>
            <consortium name="Pathogen Informatics"/>
        </authorList>
    </citation>
    <scope>NUCLEOTIDE SEQUENCE [LARGE SCALE GENOMIC DNA]</scope>
    <source>
        <strain evidence="2 3">NST_G2</strain>
    </source>
</reference>
<keyword evidence="3" id="KW-1185">Reference proteome</keyword>
<sequence length="119" mass="13049">MSFCPGTPILNQCKRLHDDACDQRSRRSPNVNEKPDKNVYFWLTGVISAALVVDWYDSSIVERTVVPNDLDQVDSGSVRHGRGTCAPPEESDGDYPNDTDEDDSDDGDDGDGNGGKRSD</sequence>
<feature type="region of interest" description="Disordered" evidence="1">
    <location>
        <begin position="70"/>
        <end position="119"/>
    </location>
</feature>
<accession>A0A183SB08</accession>
<evidence type="ECO:0000313" key="2">
    <source>
        <dbReference type="EMBL" id="VDL87680.1"/>
    </source>
</evidence>
<dbReference type="AlphaFoldDB" id="A0A183SB08"/>
<dbReference type="Proteomes" id="UP000275846">
    <property type="component" value="Unassembled WGS sequence"/>
</dbReference>
<protein>
    <submittedName>
        <fullName evidence="2 4">Uncharacterized protein</fullName>
    </submittedName>
</protein>
<evidence type="ECO:0000313" key="4">
    <source>
        <dbReference type="WBParaSite" id="SSLN_0000146001-mRNA-1"/>
    </source>
</evidence>
<reference evidence="4" key="1">
    <citation type="submission" date="2016-06" db="UniProtKB">
        <authorList>
            <consortium name="WormBaseParasite"/>
        </authorList>
    </citation>
    <scope>IDENTIFICATION</scope>
</reference>
<organism evidence="4">
    <name type="scientific">Schistocephalus solidus</name>
    <name type="common">Tapeworm</name>
    <dbReference type="NCBI Taxonomy" id="70667"/>
    <lineage>
        <taxon>Eukaryota</taxon>
        <taxon>Metazoa</taxon>
        <taxon>Spiralia</taxon>
        <taxon>Lophotrochozoa</taxon>
        <taxon>Platyhelminthes</taxon>
        <taxon>Cestoda</taxon>
        <taxon>Eucestoda</taxon>
        <taxon>Diphyllobothriidea</taxon>
        <taxon>Diphyllobothriidae</taxon>
        <taxon>Schistocephalus</taxon>
    </lineage>
</organism>